<keyword evidence="2" id="KW-0808">Transferase</keyword>
<dbReference type="InterPro" id="IPR029057">
    <property type="entry name" value="PRTase-like"/>
</dbReference>
<keyword evidence="6" id="KW-1185">Reference proteome</keyword>
<feature type="compositionally biased region" description="Low complexity" evidence="3">
    <location>
        <begin position="148"/>
        <end position="162"/>
    </location>
</feature>
<dbReference type="Proteomes" id="UP001430172">
    <property type="component" value="Unassembled WGS sequence"/>
</dbReference>
<protein>
    <recommendedName>
        <fullName evidence="4">Phosphoribosyltransferase domain-containing protein</fullName>
    </recommendedName>
</protein>
<comment type="caution">
    <text evidence="5">The sequence shown here is derived from an EMBL/GenBank/DDBJ whole genome shotgun (WGS) entry which is preliminary data.</text>
</comment>
<gene>
    <name evidence="5" type="ORF">JQN70_08460</name>
</gene>
<dbReference type="PANTHER" id="PTHR43363">
    <property type="entry name" value="HYPOXANTHINE PHOSPHORIBOSYLTRANSFERASE"/>
    <property type="match status" value="1"/>
</dbReference>
<reference evidence="5" key="1">
    <citation type="submission" date="2021-02" db="EMBL/GenBank/DDBJ databases">
        <title>Phycicoccus sp. MQZ13P-5T, whole genome shotgun sequence.</title>
        <authorList>
            <person name="Tuo L."/>
        </authorList>
    </citation>
    <scope>NUCLEOTIDE SEQUENCE</scope>
    <source>
        <strain evidence="5">MQZ13P-5</strain>
    </source>
</reference>
<dbReference type="InterPro" id="IPR000836">
    <property type="entry name" value="PRTase_dom"/>
</dbReference>
<keyword evidence="1" id="KW-0328">Glycosyltransferase</keyword>
<dbReference type="Gene3D" id="3.40.50.2020">
    <property type="match status" value="1"/>
</dbReference>
<evidence type="ECO:0000259" key="4">
    <source>
        <dbReference type="Pfam" id="PF00156"/>
    </source>
</evidence>
<feature type="region of interest" description="Disordered" evidence="3">
    <location>
        <begin position="1"/>
        <end position="46"/>
    </location>
</feature>
<evidence type="ECO:0000256" key="1">
    <source>
        <dbReference type="ARBA" id="ARBA00022676"/>
    </source>
</evidence>
<dbReference type="PANTHER" id="PTHR43363:SF1">
    <property type="entry name" value="HYPOXANTHINE-GUANINE PHOSPHORIBOSYLTRANSFERASE"/>
    <property type="match status" value="1"/>
</dbReference>
<evidence type="ECO:0000256" key="2">
    <source>
        <dbReference type="ARBA" id="ARBA00022679"/>
    </source>
</evidence>
<dbReference type="CDD" id="cd06223">
    <property type="entry name" value="PRTases_typeI"/>
    <property type="match status" value="1"/>
</dbReference>
<organism evidence="5 6">
    <name type="scientific">Phycicoccus sonneratiae</name>
    <dbReference type="NCBI Taxonomy" id="2807628"/>
    <lineage>
        <taxon>Bacteria</taxon>
        <taxon>Bacillati</taxon>
        <taxon>Actinomycetota</taxon>
        <taxon>Actinomycetes</taxon>
        <taxon>Micrococcales</taxon>
        <taxon>Intrasporangiaceae</taxon>
        <taxon>Phycicoccus</taxon>
    </lineage>
</organism>
<evidence type="ECO:0000313" key="5">
    <source>
        <dbReference type="EMBL" id="MBM6400413.1"/>
    </source>
</evidence>
<evidence type="ECO:0000256" key="3">
    <source>
        <dbReference type="SAM" id="MobiDB-lite"/>
    </source>
</evidence>
<sequence>MLRSPVLRPRRRPHPADVGRDPLVRRHGHDDGSPLQPRLHRRRLVPRPRAVRPLLAAHPDLLVDRGHVRGGHPVGPLLHEPRLLPRRRGFHRRHGVLGLGRGDAGRSLDHRRARAAGRVGSHHLVLGARPVLRRRGAAHHPGVRRLTGPPARAGHPAAPPGCHDGAVDEREVLTWELFDEAVWSLAEEVAAEGVPDMILSIARGGLLIGGALGYALGVKNTYTMNVEFYTGVDERLEVPRILPPAPDFVDLHDATVLVADDVADTGLTLRSVQEFCAGKVGRVRTATIYAKPRSVVRPDHVWRDTDRWITFPWSDRPPVTGRGVQDA</sequence>
<name>A0ABS2CKK0_9MICO</name>
<proteinExistence type="predicted"/>
<evidence type="ECO:0000313" key="6">
    <source>
        <dbReference type="Proteomes" id="UP001430172"/>
    </source>
</evidence>
<accession>A0ABS2CKK0</accession>
<dbReference type="SUPFAM" id="SSF53271">
    <property type="entry name" value="PRTase-like"/>
    <property type="match status" value="1"/>
</dbReference>
<dbReference type="EMBL" id="JAFDVD010000008">
    <property type="protein sequence ID" value="MBM6400413.1"/>
    <property type="molecule type" value="Genomic_DNA"/>
</dbReference>
<feature type="region of interest" description="Disordered" evidence="3">
    <location>
        <begin position="138"/>
        <end position="162"/>
    </location>
</feature>
<feature type="domain" description="Phosphoribosyltransferase" evidence="4">
    <location>
        <begin position="175"/>
        <end position="313"/>
    </location>
</feature>
<feature type="compositionally biased region" description="Basic and acidic residues" evidence="3">
    <location>
        <begin position="14"/>
        <end position="32"/>
    </location>
</feature>
<dbReference type="Pfam" id="PF00156">
    <property type="entry name" value="Pribosyltran"/>
    <property type="match status" value="1"/>
</dbReference>